<dbReference type="Proteomes" id="UP000662931">
    <property type="component" value="Chromosome 3"/>
</dbReference>
<proteinExistence type="predicted"/>
<evidence type="ECO:0000313" key="3">
    <source>
        <dbReference type="Proteomes" id="UP000662931"/>
    </source>
</evidence>
<dbReference type="RefSeq" id="XP_038779142.1">
    <property type="nucleotide sequence ID" value="XM_038923214.1"/>
</dbReference>
<feature type="compositionally biased region" description="Basic and acidic residues" evidence="1">
    <location>
        <begin position="64"/>
        <end position="77"/>
    </location>
</feature>
<protein>
    <submittedName>
        <fullName evidence="2">Uncharacterized protein</fullName>
    </submittedName>
</protein>
<name>A0A875RVI9_EENNA</name>
<feature type="region of interest" description="Disordered" evidence="1">
    <location>
        <begin position="55"/>
        <end position="95"/>
    </location>
</feature>
<gene>
    <name evidence="2" type="ORF">FOA43_002934</name>
</gene>
<accession>A0A875RVI9</accession>
<dbReference type="AlphaFoldDB" id="A0A875RVI9"/>
<dbReference type="KEGG" id="bnn:FOA43_002934"/>
<evidence type="ECO:0000256" key="1">
    <source>
        <dbReference type="SAM" id="MobiDB-lite"/>
    </source>
</evidence>
<dbReference type="EMBL" id="CP064814">
    <property type="protein sequence ID" value="QPG75577.1"/>
    <property type="molecule type" value="Genomic_DNA"/>
</dbReference>
<dbReference type="GeneID" id="62196335"/>
<evidence type="ECO:0000313" key="2">
    <source>
        <dbReference type="EMBL" id="QPG75577.1"/>
    </source>
</evidence>
<reference evidence="2" key="1">
    <citation type="submission" date="2020-10" db="EMBL/GenBank/DDBJ databases">
        <authorList>
            <person name="Roach M.J.R."/>
        </authorList>
    </citation>
    <scope>NUCLEOTIDE SEQUENCE</scope>
    <source>
        <strain evidence="2">CBS 1945</strain>
    </source>
</reference>
<organism evidence="2 3">
    <name type="scientific">Eeniella nana</name>
    <name type="common">Yeast</name>
    <name type="synonym">Brettanomyces nanus</name>
    <dbReference type="NCBI Taxonomy" id="13502"/>
    <lineage>
        <taxon>Eukaryota</taxon>
        <taxon>Fungi</taxon>
        <taxon>Dikarya</taxon>
        <taxon>Ascomycota</taxon>
        <taxon>Saccharomycotina</taxon>
        <taxon>Pichiomycetes</taxon>
        <taxon>Pichiales</taxon>
        <taxon>Pichiaceae</taxon>
        <taxon>Brettanomyces</taxon>
    </lineage>
</organism>
<keyword evidence="3" id="KW-1185">Reference proteome</keyword>
<sequence length="95" mass="10497">MSVPAEQLRFGSVPAEQMTFESGAVEQLRFGSEAVEQMRFEFGFEVVSPEHAVPGASVGLARQGRPERPDDPDESRKTRQLTKQGNAVPLVPHYL</sequence>